<dbReference type="EMBL" id="LIBO01000386">
    <property type="protein sequence ID" value="KRO59611.1"/>
    <property type="molecule type" value="Genomic_DNA"/>
</dbReference>
<comment type="caution">
    <text evidence="5">The sequence shown here is derived from an EMBL/GenBank/DDBJ whole genome shotgun (WGS) entry which is preliminary data.</text>
</comment>
<dbReference type="GO" id="GO:0009247">
    <property type="term" value="P:glycolipid biosynthetic process"/>
    <property type="evidence" value="ECO:0007669"/>
    <property type="project" value="InterPro"/>
</dbReference>
<proteinExistence type="inferred from homology"/>
<dbReference type="Pfam" id="PF06925">
    <property type="entry name" value="MGDG_synth"/>
    <property type="match status" value="1"/>
</dbReference>
<evidence type="ECO:0000313" key="6">
    <source>
        <dbReference type="Proteomes" id="UP000051269"/>
    </source>
</evidence>
<dbReference type="GO" id="GO:0016758">
    <property type="term" value="F:hexosyltransferase activity"/>
    <property type="evidence" value="ECO:0007669"/>
    <property type="project" value="InterPro"/>
</dbReference>
<comment type="similarity">
    <text evidence="1">Belongs to the glycosyltransferase 28 family.</text>
</comment>
<protein>
    <recommendedName>
        <fullName evidence="4">Diacylglycerol glucosyltransferase N-terminal domain-containing protein</fullName>
    </recommendedName>
</protein>
<evidence type="ECO:0000313" key="5">
    <source>
        <dbReference type="EMBL" id="KRO59611.1"/>
    </source>
</evidence>
<dbReference type="InterPro" id="IPR009695">
    <property type="entry name" value="Diacylglyc_glucosyltr_N"/>
</dbReference>
<dbReference type="AlphaFoldDB" id="A0A0R2REF4"/>
<evidence type="ECO:0000256" key="1">
    <source>
        <dbReference type="ARBA" id="ARBA00006962"/>
    </source>
</evidence>
<dbReference type="Gene3D" id="3.40.50.2000">
    <property type="entry name" value="Glycogen Phosphorylase B"/>
    <property type="match status" value="1"/>
</dbReference>
<feature type="non-terminal residue" evidence="5">
    <location>
        <position position="1"/>
    </location>
</feature>
<dbReference type="PANTHER" id="PTHR43025:SF3">
    <property type="entry name" value="MONOGALACTOSYLDIACYLGLYCEROL SYNTHASE 1, CHLOROPLASTIC"/>
    <property type="match status" value="1"/>
</dbReference>
<dbReference type="SUPFAM" id="SSF53756">
    <property type="entry name" value="UDP-Glycosyltransferase/glycogen phosphorylase"/>
    <property type="match status" value="1"/>
</dbReference>
<keyword evidence="2" id="KW-0328">Glycosyltransferase</keyword>
<organism evidence="5 6">
    <name type="scientific">Verrucomicrobia subdivision 6 bacterium BACL9 MAG-120507-bin52</name>
    <dbReference type="NCBI Taxonomy" id="1655590"/>
    <lineage>
        <taxon>Bacteria</taxon>
        <taxon>Pseudomonadati</taxon>
        <taxon>Verrucomicrobiota</taxon>
        <taxon>Verrucomicrobiia</taxon>
        <taxon>Verrucomicrobiales</taxon>
        <taxon>Verrucomicrobia subdivision 6</taxon>
    </lineage>
</organism>
<evidence type="ECO:0000256" key="3">
    <source>
        <dbReference type="ARBA" id="ARBA00022679"/>
    </source>
</evidence>
<reference evidence="5 6" key="1">
    <citation type="submission" date="2015-10" db="EMBL/GenBank/DDBJ databases">
        <title>Metagenome-Assembled Genomes uncover a global brackish microbiome.</title>
        <authorList>
            <person name="Hugerth L.W."/>
            <person name="Larsson J."/>
            <person name="Alneberg J."/>
            <person name="Lindh M.V."/>
            <person name="Legrand C."/>
            <person name="Pinhassi J."/>
            <person name="Andersson A.F."/>
        </authorList>
    </citation>
    <scope>NUCLEOTIDE SEQUENCE [LARGE SCALE GENOMIC DNA]</scope>
    <source>
        <strain evidence="5">BACL18 MAG-120507-bin52</strain>
    </source>
</reference>
<feature type="domain" description="Diacylglycerol glucosyltransferase N-terminal" evidence="4">
    <location>
        <begin position="13"/>
        <end position="176"/>
    </location>
</feature>
<dbReference type="InterPro" id="IPR050519">
    <property type="entry name" value="Glycosyltransf_28_UgtP"/>
</dbReference>
<dbReference type="GO" id="GO:0016020">
    <property type="term" value="C:membrane"/>
    <property type="evidence" value="ECO:0007669"/>
    <property type="project" value="GOC"/>
</dbReference>
<gene>
    <name evidence="5" type="ORF">ABR82_05345</name>
</gene>
<evidence type="ECO:0000259" key="4">
    <source>
        <dbReference type="Pfam" id="PF06925"/>
    </source>
</evidence>
<accession>A0A0R2REF4</accession>
<name>A0A0R2REF4_9BACT</name>
<keyword evidence="3" id="KW-0808">Transferase</keyword>
<dbReference type="Proteomes" id="UP000051269">
    <property type="component" value="Unassembled WGS sequence"/>
</dbReference>
<evidence type="ECO:0000256" key="2">
    <source>
        <dbReference type="ARBA" id="ARBA00022676"/>
    </source>
</evidence>
<sequence length="362" mass="39701">PVLILTAAFGDGHNAAARGLASAIQVRGGTAIVADPFAESRPKMNDFFRRLYLTLINRYPHAWNLFYLACHHLPIIEKTLFTNRPAFFRLRHLIETHRPKVVALTFPVYSHYIALLPRNLRATFQLITIVTDSISVHRLWSTAPADLWIVPNPPTAQSLHALGIPMEKINPIGFPVDPRFAEPAPHPGDEPPGDKPRVLYLLSSGLQGGPQLAKTLAAQDNWSVTIGTGRDPNIARRVEQALGPLLKKVELLGWTTEMPSILAQQHFVIGKAGGALTQETIASRTPFLVTQVVPGQEEGNFALLQEIGVAQLTPNGDTAVEVIRQALAENGKGWKEWKAKLAFASKPDACLRLADLCLSMNT</sequence>
<dbReference type="PANTHER" id="PTHR43025">
    <property type="entry name" value="MONOGALACTOSYLDIACYLGLYCEROL SYNTHASE"/>
    <property type="match status" value="1"/>
</dbReference>